<dbReference type="InterPro" id="IPR055199">
    <property type="entry name" value="Hda_lid"/>
</dbReference>
<evidence type="ECO:0000259" key="2">
    <source>
        <dbReference type="Pfam" id="PF22688"/>
    </source>
</evidence>
<reference evidence="3 4" key="1">
    <citation type="submission" date="2019-03" db="EMBL/GenBank/DDBJ databases">
        <title>Sapientia aquatica gen. nov., sp. nov., isolated from a crater lake.</title>
        <authorList>
            <person name="Felfoldi T."/>
            <person name="Szabo A."/>
            <person name="Toth E."/>
            <person name="Schumann P."/>
            <person name="Keki Z."/>
            <person name="Marialigeti K."/>
            <person name="Mathe I."/>
        </authorList>
    </citation>
    <scope>NUCLEOTIDE SEQUENCE [LARGE SCALE GENOMIC DNA]</scope>
    <source>
        <strain evidence="3 4">SA-152</strain>
    </source>
</reference>
<dbReference type="GO" id="GO:0005886">
    <property type="term" value="C:plasma membrane"/>
    <property type="evidence" value="ECO:0007669"/>
    <property type="project" value="TreeGrafter"/>
</dbReference>
<dbReference type="Gene3D" id="1.10.8.60">
    <property type="match status" value="1"/>
</dbReference>
<dbReference type="InterPro" id="IPR041664">
    <property type="entry name" value="AAA_16"/>
</dbReference>
<keyword evidence="4" id="KW-1185">Reference proteome</keyword>
<feature type="domain" description="Hda lid" evidence="2">
    <location>
        <begin position="155"/>
        <end position="219"/>
    </location>
</feature>
<organism evidence="3 4">
    <name type="scientific">Sapientia aquatica</name>
    <dbReference type="NCBI Taxonomy" id="1549640"/>
    <lineage>
        <taxon>Bacteria</taxon>
        <taxon>Pseudomonadati</taxon>
        <taxon>Pseudomonadota</taxon>
        <taxon>Betaproteobacteria</taxon>
        <taxon>Burkholderiales</taxon>
        <taxon>Oxalobacteraceae</taxon>
        <taxon>Sapientia</taxon>
    </lineage>
</organism>
<dbReference type="SUPFAM" id="SSF52540">
    <property type="entry name" value="P-loop containing nucleoside triphosphate hydrolases"/>
    <property type="match status" value="1"/>
</dbReference>
<sequence length="228" mass="25082">MKQLLLDIDAENPPSLDTFVVGQNAEVAHLLRSFSLRTPSTYGERTVYLWGEAGAGKSHLLHALANDPAARYIQATALLADFDYSPEISLYLLDDCQQIAATKQIAAFNLFNQIKENNAFLVAAGSLPPAILGVREDLRTRLGWGLIYQLHGLTDEDKIAALEGAALARGITIPAGVLPYLITHYRRDMPSLTSMVDTLVNFSLETKRPITLPLLREVMLQKNGYSTT</sequence>
<dbReference type="RefSeq" id="WP_133324282.1">
    <property type="nucleotide sequence ID" value="NZ_SMYL01000001.1"/>
</dbReference>
<accession>A0A4R5W6Y5</accession>
<gene>
    <name evidence="3" type="ORF">E2I14_00250</name>
</gene>
<name>A0A4R5W6Y5_9BURK</name>
<dbReference type="PANTHER" id="PTHR30050">
    <property type="entry name" value="CHROMOSOMAL REPLICATION INITIATOR PROTEIN DNAA"/>
    <property type="match status" value="1"/>
</dbReference>
<dbReference type="InterPro" id="IPR027417">
    <property type="entry name" value="P-loop_NTPase"/>
</dbReference>
<proteinExistence type="predicted"/>
<dbReference type="Proteomes" id="UP000294829">
    <property type="component" value="Unassembled WGS sequence"/>
</dbReference>
<dbReference type="OrthoDB" id="9784878at2"/>
<dbReference type="Pfam" id="PF22688">
    <property type="entry name" value="Hda_lid"/>
    <property type="match status" value="1"/>
</dbReference>
<dbReference type="AlphaFoldDB" id="A0A4R5W6Y5"/>
<comment type="caution">
    <text evidence="3">The sequence shown here is derived from an EMBL/GenBank/DDBJ whole genome shotgun (WGS) entry which is preliminary data.</text>
</comment>
<dbReference type="GO" id="GO:0032297">
    <property type="term" value="P:negative regulation of DNA-templated DNA replication initiation"/>
    <property type="evidence" value="ECO:0007669"/>
    <property type="project" value="InterPro"/>
</dbReference>
<dbReference type="GO" id="GO:0006270">
    <property type="term" value="P:DNA replication initiation"/>
    <property type="evidence" value="ECO:0007669"/>
    <property type="project" value="TreeGrafter"/>
</dbReference>
<protein>
    <submittedName>
        <fullName evidence="3">DnaA regulatory inactivator Hda</fullName>
    </submittedName>
</protein>
<evidence type="ECO:0000313" key="3">
    <source>
        <dbReference type="EMBL" id="TDK68025.1"/>
    </source>
</evidence>
<dbReference type="Gene3D" id="3.40.50.300">
    <property type="entry name" value="P-loop containing nucleotide triphosphate hydrolases"/>
    <property type="match status" value="1"/>
</dbReference>
<dbReference type="InterPro" id="IPR017788">
    <property type="entry name" value="Hda"/>
</dbReference>
<evidence type="ECO:0000313" key="4">
    <source>
        <dbReference type="Proteomes" id="UP000294829"/>
    </source>
</evidence>
<dbReference type="Pfam" id="PF13191">
    <property type="entry name" value="AAA_16"/>
    <property type="match status" value="1"/>
</dbReference>
<evidence type="ECO:0000259" key="1">
    <source>
        <dbReference type="Pfam" id="PF13191"/>
    </source>
</evidence>
<dbReference type="PANTHER" id="PTHR30050:SF5">
    <property type="entry name" value="DNAA REGULATORY INACTIVATOR HDA"/>
    <property type="match status" value="1"/>
</dbReference>
<dbReference type="NCBIfam" id="TIGR03420">
    <property type="entry name" value="DnaA_homol_Hda"/>
    <property type="match status" value="1"/>
</dbReference>
<dbReference type="EMBL" id="SMYL01000001">
    <property type="protein sequence ID" value="TDK68025.1"/>
    <property type="molecule type" value="Genomic_DNA"/>
</dbReference>
<dbReference type="GO" id="GO:0003688">
    <property type="term" value="F:DNA replication origin binding"/>
    <property type="evidence" value="ECO:0007669"/>
    <property type="project" value="TreeGrafter"/>
</dbReference>
<feature type="domain" description="Orc1-like AAA ATPase" evidence="1">
    <location>
        <begin position="20"/>
        <end position="119"/>
    </location>
</feature>